<organism evidence="1 2">
    <name type="scientific">Macrophomina phaseolina (strain MS6)</name>
    <name type="common">Charcoal rot fungus</name>
    <dbReference type="NCBI Taxonomy" id="1126212"/>
    <lineage>
        <taxon>Eukaryota</taxon>
        <taxon>Fungi</taxon>
        <taxon>Dikarya</taxon>
        <taxon>Ascomycota</taxon>
        <taxon>Pezizomycotina</taxon>
        <taxon>Dothideomycetes</taxon>
        <taxon>Dothideomycetes incertae sedis</taxon>
        <taxon>Botryosphaeriales</taxon>
        <taxon>Botryosphaeriaceae</taxon>
        <taxon>Macrophomina</taxon>
    </lineage>
</organism>
<proteinExistence type="predicted"/>
<dbReference type="HOGENOM" id="CLU_2085279_0_0_1"/>
<evidence type="ECO:0000313" key="1">
    <source>
        <dbReference type="EMBL" id="EKG16155.1"/>
    </source>
</evidence>
<dbReference type="Proteomes" id="UP000007129">
    <property type="component" value="Unassembled WGS sequence"/>
</dbReference>
<comment type="caution">
    <text evidence="1">The sequence shown here is derived from an EMBL/GenBank/DDBJ whole genome shotgun (WGS) entry which is preliminary data.</text>
</comment>
<dbReference type="VEuPathDB" id="FungiDB:MPH_06592"/>
<dbReference type="AlphaFoldDB" id="K2SH36"/>
<dbReference type="InParanoid" id="K2SH36"/>
<accession>K2SH36</accession>
<dbReference type="EMBL" id="AHHD01000284">
    <property type="protein sequence ID" value="EKG16155.1"/>
    <property type="molecule type" value="Genomic_DNA"/>
</dbReference>
<evidence type="ECO:0000313" key="2">
    <source>
        <dbReference type="Proteomes" id="UP000007129"/>
    </source>
</evidence>
<gene>
    <name evidence="1" type="ORF">MPH_06592</name>
</gene>
<reference evidence="1 2" key="1">
    <citation type="journal article" date="2012" name="BMC Genomics">
        <title>Tools to kill: Genome of one of the most destructive plant pathogenic fungi Macrophomina phaseolina.</title>
        <authorList>
            <person name="Islam M.S."/>
            <person name="Haque M.S."/>
            <person name="Islam M.M."/>
            <person name="Emdad E.M."/>
            <person name="Halim A."/>
            <person name="Hossen Q.M.M."/>
            <person name="Hossain M.Z."/>
            <person name="Ahmed B."/>
            <person name="Rahim S."/>
            <person name="Rahman M.S."/>
            <person name="Alam M.M."/>
            <person name="Hou S."/>
            <person name="Wan X."/>
            <person name="Saito J.A."/>
            <person name="Alam M."/>
        </authorList>
    </citation>
    <scope>NUCLEOTIDE SEQUENCE [LARGE SCALE GENOMIC DNA]</scope>
    <source>
        <strain evidence="1 2">MS6</strain>
    </source>
</reference>
<sequence>MRIRILENQRSRTEHNFVCFQSIDADCALSYRRSYSGIDMAATEDIAIKGTMGNTSFNVGQAVEPLTLAEDFANLDCCLVGYRLVYWIYSNAEVFRTATSGSSMPLFRNYRFYVRIS</sequence>
<name>K2SH36_MACPH</name>
<protein>
    <submittedName>
        <fullName evidence="1">Uncharacterized protein</fullName>
    </submittedName>
</protein>